<dbReference type="Proteomes" id="UP000215383">
    <property type="component" value="Chromosome 1"/>
</dbReference>
<keyword evidence="3" id="KW-0255">Endonuclease</keyword>
<feature type="domain" description="Endoribonuclease YicC-like C-terminal" evidence="7">
    <location>
        <begin position="182"/>
        <end position="298"/>
    </location>
</feature>
<accession>A0A239TGI3</accession>
<dbReference type="InterPro" id="IPR013551">
    <property type="entry name" value="YicC-like_C"/>
</dbReference>
<organism evidence="8 9">
    <name type="scientific">Megamonas hypermegale</name>
    <dbReference type="NCBI Taxonomy" id="158847"/>
    <lineage>
        <taxon>Bacteria</taxon>
        <taxon>Bacillati</taxon>
        <taxon>Bacillota</taxon>
        <taxon>Negativicutes</taxon>
        <taxon>Selenomonadales</taxon>
        <taxon>Selenomonadaceae</taxon>
        <taxon>Megamonas</taxon>
    </lineage>
</organism>
<reference evidence="8 9" key="1">
    <citation type="submission" date="2017-06" db="EMBL/GenBank/DDBJ databases">
        <authorList>
            <consortium name="Pathogen Informatics"/>
        </authorList>
    </citation>
    <scope>NUCLEOTIDE SEQUENCE [LARGE SCALE GENOMIC DNA]</scope>
    <source>
        <strain evidence="8 9">NCTC10570</strain>
    </source>
</reference>
<dbReference type="EMBL" id="LT906446">
    <property type="protein sequence ID" value="SNU96348.1"/>
    <property type="molecule type" value="Genomic_DNA"/>
</dbReference>
<dbReference type="Pfam" id="PF03755">
    <property type="entry name" value="YicC-like_N"/>
    <property type="match status" value="1"/>
</dbReference>
<name>A0A239TGI3_9FIRM</name>
<evidence type="ECO:0000259" key="6">
    <source>
        <dbReference type="Pfam" id="PF03755"/>
    </source>
</evidence>
<sequence length="298" mass="34077">MPRSMTGFGSAQFDDGKYKIGVEMKAVNNRYRDVSVRMPNMLRSLETDIVGVLNEYNLRGKIDIYINFVDNSDNKKQLSVDRNLLVAYYSSLQEIENTIKKAYKKSKFDKISLVDLASYPGIVNEEDVQLNLEEIKPLLLKTVKEATEAFVKMKEIEGENLKKDLTKRIAVIADLVEKIRLVAPERLVNYRNHLMEVLNGLLAETDIEESRVIQECAIMADKIDITEELVRMDSHLQQFGESLNAKGNIGRKMDFIVQEMNRETNTMASKANNANIAKLVVEIKGELEKIREQIQNIE</sequence>
<dbReference type="GO" id="GO:0016787">
    <property type="term" value="F:hydrolase activity"/>
    <property type="evidence" value="ECO:0007669"/>
    <property type="project" value="UniProtKB-KW"/>
</dbReference>
<dbReference type="GeneID" id="78506601"/>
<evidence type="ECO:0000256" key="5">
    <source>
        <dbReference type="ARBA" id="ARBA00035648"/>
    </source>
</evidence>
<evidence type="ECO:0000256" key="2">
    <source>
        <dbReference type="ARBA" id="ARBA00022722"/>
    </source>
</evidence>
<dbReference type="eggNOG" id="COG1561">
    <property type="taxonomic scope" value="Bacteria"/>
</dbReference>
<comment type="cofactor">
    <cofactor evidence="1">
        <name>a divalent metal cation</name>
        <dbReference type="ChEBI" id="CHEBI:60240"/>
    </cofactor>
</comment>
<evidence type="ECO:0000256" key="4">
    <source>
        <dbReference type="ARBA" id="ARBA00022801"/>
    </source>
</evidence>
<dbReference type="PANTHER" id="PTHR30636:SF3">
    <property type="entry name" value="UPF0701 PROTEIN YICC"/>
    <property type="match status" value="1"/>
</dbReference>
<keyword evidence="2" id="KW-0540">Nuclease</keyword>
<protein>
    <submittedName>
        <fullName evidence="8">YicC-like family, N-terminal region</fullName>
    </submittedName>
</protein>
<evidence type="ECO:0000256" key="3">
    <source>
        <dbReference type="ARBA" id="ARBA00022759"/>
    </source>
</evidence>
<dbReference type="NCBIfam" id="TIGR00255">
    <property type="entry name" value="YicC/YloC family endoribonuclease"/>
    <property type="match status" value="1"/>
</dbReference>
<dbReference type="RefSeq" id="WP_027890881.1">
    <property type="nucleotide sequence ID" value="NZ_LT906446.1"/>
</dbReference>
<dbReference type="InterPro" id="IPR013527">
    <property type="entry name" value="YicC-like_N"/>
</dbReference>
<dbReference type="InterPro" id="IPR005229">
    <property type="entry name" value="YicC/YloC-like"/>
</dbReference>
<evidence type="ECO:0000313" key="8">
    <source>
        <dbReference type="EMBL" id="SNU96348.1"/>
    </source>
</evidence>
<evidence type="ECO:0000313" key="9">
    <source>
        <dbReference type="Proteomes" id="UP000215383"/>
    </source>
</evidence>
<dbReference type="PANTHER" id="PTHR30636">
    <property type="entry name" value="UPF0701 PROTEIN YICC"/>
    <property type="match status" value="1"/>
</dbReference>
<keyword evidence="9" id="KW-1185">Reference proteome</keyword>
<proteinExistence type="inferred from homology"/>
<feature type="domain" description="Endoribonuclease YicC-like N-terminal" evidence="6">
    <location>
        <begin position="3"/>
        <end position="163"/>
    </location>
</feature>
<gene>
    <name evidence="8" type="ORF">SAMEA4364220_00570</name>
</gene>
<evidence type="ECO:0000256" key="1">
    <source>
        <dbReference type="ARBA" id="ARBA00001968"/>
    </source>
</evidence>
<dbReference type="GO" id="GO:0004521">
    <property type="term" value="F:RNA endonuclease activity"/>
    <property type="evidence" value="ECO:0007669"/>
    <property type="project" value="InterPro"/>
</dbReference>
<keyword evidence="4" id="KW-0378">Hydrolase</keyword>
<comment type="similarity">
    <text evidence="5">Belongs to the YicC/YloC family.</text>
</comment>
<dbReference type="AlphaFoldDB" id="A0A239TGI3"/>
<evidence type="ECO:0000259" key="7">
    <source>
        <dbReference type="Pfam" id="PF08340"/>
    </source>
</evidence>
<dbReference type="Pfam" id="PF08340">
    <property type="entry name" value="YicC-like_C"/>
    <property type="match status" value="1"/>
</dbReference>